<evidence type="ECO:0000259" key="2">
    <source>
        <dbReference type="Pfam" id="PF13458"/>
    </source>
</evidence>
<evidence type="ECO:0000313" key="3">
    <source>
        <dbReference type="EMBL" id="MFC6766499.1"/>
    </source>
</evidence>
<evidence type="ECO:0000313" key="4">
    <source>
        <dbReference type="Proteomes" id="UP001596383"/>
    </source>
</evidence>
<feature type="domain" description="Leucine-binding protein" evidence="2">
    <location>
        <begin position="34"/>
        <end position="375"/>
    </location>
</feature>
<dbReference type="AlphaFoldDB" id="A0ABD5SPM0"/>
<dbReference type="Proteomes" id="UP001596383">
    <property type="component" value="Unassembled WGS sequence"/>
</dbReference>
<keyword evidence="1" id="KW-0732">Signal</keyword>
<gene>
    <name evidence="3" type="ORF">ACFQE6_16340</name>
</gene>
<accession>A0ABD5SPM0</accession>
<dbReference type="PROSITE" id="PS51257">
    <property type="entry name" value="PROKAR_LIPOPROTEIN"/>
    <property type="match status" value="1"/>
</dbReference>
<keyword evidence="4" id="KW-1185">Reference proteome</keyword>
<sequence>MNRGNRRSFLVKSGVTAGGIIGLAGCLGGDSDAIQLGAINPLSGSAAAYGELATETQGAWVDRVNENGGLEVGDSTREVEIVEYDDESSNDQAQSAAQRLATVDNVSMILSSWRSNGAIAINPTINSNQIPTFTHGFTPQVNEDGTYMLRLTVSTVMDAYPALQLVSESDDIDTVGVIAEEGDWGDDTLDLMEWWFETDGNPGSYENLGRFSFDQQDFSSFITSARNSGVDALYVQTWASAMQRFILQQNREGLNDDMPILTGLGGADYNDLGEVGNAMENVHALGVYTRLSYADNEEIRSTISDEALSQFEEYQEMDTPDHPTAYNVYADAQAAQYAIEEAGSTDGSDLREALVDNEFTTILGNATINDKGQPAIPAAYIKFGTDDDEAIVDTVEWSGQLPAITSIPPEVDL</sequence>
<dbReference type="InterPro" id="IPR051010">
    <property type="entry name" value="BCAA_transport"/>
</dbReference>
<dbReference type="Gene3D" id="3.40.50.2300">
    <property type="match status" value="2"/>
</dbReference>
<protein>
    <submittedName>
        <fullName evidence="3">ABC transporter substrate-binding protein</fullName>
    </submittedName>
</protein>
<name>A0ABD5SPM0_9EURY</name>
<dbReference type="PROSITE" id="PS51318">
    <property type="entry name" value="TAT"/>
    <property type="match status" value="1"/>
</dbReference>
<organism evidence="3 4">
    <name type="scientific">Natrinema soli</name>
    <dbReference type="NCBI Taxonomy" id="1930624"/>
    <lineage>
        <taxon>Archaea</taxon>
        <taxon>Methanobacteriati</taxon>
        <taxon>Methanobacteriota</taxon>
        <taxon>Stenosarchaea group</taxon>
        <taxon>Halobacteria</taxon>
        <taxon>Halobacteriales</taxon>
        <taxon>Natrialbaceae</taxon>
        <taxon>Natrinema</taxon>
    </lineage>
</organism>
<dbReference type="InterPro" id="IPR028081">
    <property type="entry name" value="Leu-bd"/>
</dbReference>
<dbReference type="InterPro" id="IPR028082">
    <property type="entry name" value="Peripla_BP_I"/>
</dbReference>
<reference evidence="3 4" key="1">
    <citation type="journal article" date="2019" name="Int. J. Syst. Evol. Microbiol.">
        <title>The Global Catalogue of Microorganisms (GCM) 10K type strain sequencing project: providing services to taxonomists for standard genome sequencing and annotation.</title>
        <authorList>
            <consortium name="The Broad Institute Genomics Platform"/>
            <consortium name="The Broad Institute Genome Sequencing Center for Infectious Disease"/>
            <person name="Wu L."/>
            <person name="Ma J."/>
        </authorList>
    </citation>
    <scope>NUCLEOTIDE SEQUENCE [LARGE SCALE GENOMIC DNA]</scope>
    <source>
        <strain evidence="3 4">LMG 29247</strain>
    </source>
</reference>
<comment type="caution">
    <text evidence="3">The sequence shown here is derived from an EMBL/GenBank/DDBJ whole genome shotgun (WGS) entry which is preliminary data.</text>
</comment>
<evidence type="ECO:0000256" key="1">
    <source>
        <dbReference type="ARBA" id="ARBA00022729"/>
    </source>
</evidence>
<dbReference type="PANTHER" id="PTHR30483">
    <property type="entry name" value="LEUCINE-SPECIFIC-BINDING PROTEIN"/>
    <property type="match status" value="1"/>
</dbReference>
<proteinExistence type="predicted"/>
<dbReference type="Pfam" id="PF13458">
    <property type="entry name" value="Peripla_BP_6"/>
    <property type="match status" value="1"/>
</dbReference>
<dbReference type="SUPFAM" id="SSF53822">
    <property type="entry name" value="Periplasmic binding protein-like I"/>
    <property type="match status" value="1"/>
</dbReference>
<dbReference type="RefSeq" id="WP_273739461.1">
    <property type="nucleotide sequence ID" value="NZ_JAQIVI010000255.1"/>
</dbReference>
<dbReference type="PANTHER" id="PTHR30483:SF6">
    <property type="entry name" value="PERIPLASMIC BINDING PROTEIN OF ABC TRANSPORTER FOR NATURAL AMINO ACIDS"/>
    <property type="match status" value="1"/>
</dbReference>
<dbReference type="InterPro" id="IPR006311">
    <property type="entry name" value="TAT_signal"/>
</dbReference>
<dbReference type="EMBL" id="JBHSWV010000255">
    <property type="protein sequence ID" value="MFC6766499.1"/>
    <property type="molecule type" value="Genomic_DNA"/>
</dbReference>